<sequence length="50" mass="6026">MKVLNASPRFGKPMKERQLEDFLDKNISQIHIGTLNYKKDPNIHPIWYHY</sequence>
<proteinExistence type="predicted"/>
<gene>
    <name evidence="1" type="ORF">NMY3_00670</name>
</gene>
<dbReference type="AlphaFoldDB" id="A0A654LX05"/>
<name>A0A654LX05_9ARCH</name>
<dbReference type="Proteomes" id="UP000058925">
    <property type="component" value="Chromosome"/>
</dbReference>
<dbReference type="EMBL" id="CP012850">
    <property type="protein sequence ID" value="ALI34879.1"/>
    <property type="molecule type" value="Genomic_DNA"/>
</dbReference>
<accession>A0A654LX05</accession>
<reference evidence="2" key="1">
    <citation type="submission" date="2015-10" db="EMBL/GenBank/DDBJ databases">
        <title>Niche specialization of a soil ammonia-oxidizing archaeon, Candidatus Nitrosocosmicus oleophilus.</title>
        <authorList>
            <person name="Jung M.-Y."/>
            <person name="Rhee S.-K."/>
        </authorList>
    </citation>
    <scope>NUCLEOTIDE SEQUENCE [LARGE SCALE GENOMIC DNA]</scope>
    <source>
        <strain evidence="2">MY3</strain>
    </source>
</reference>
<evidence type="ECO:0000313" key="1">
    <source>
        <dbReference type="EMBL" id="ALI34879.1"/>
    </source>
</evidence>
<protein>
    <submittedName>
        <fullName evidence="1">Uncharacterized protein</fullName>
    </submittedName>
</protein>
<dbReference type="KEGG" id="taa:NMY3_00670"/>
<organism evidence="1 2">
    <name type="scientific">Candidatus Nitrosocosmicus oleophilus</name>
    <dbReference type="NCBI Taxonomy" id="1353260"/>
    <lineage>
        <taxon>Archaea</taxon>
        <taxon>Nitrososphaerota</taxon>
        <taxon>Nitrososphaeria</taxon>
        <taxon>Nitrososphaerales</taxon>
        <taxon>Nitrososphaeraceae</taxon>
        <taxon>Candidatus Nitrosocosmicus</taxon>
    </lineage>
</organism>
<evidence type="ECO:0000313" key="2">
    <source>
        <dbReference type="Proteomes" id="UP000058925"/>
    </source>
</evidence>
<keyword evidence="2" id="KW-1185">Reference proteome</keyword>